<dbReference type="AlphaFoldDB" id="A0A841Y2A9"/>
<keyword evidence="5 7" id="KW-1133">Transmembrane helix</keyword>
<comment type="caution">
    <text evidence="10">The sequence shown here is derived from an EMBL/GenBank/DDBJ whole genome shotgun (WGS) entry which is preliminary data.</text>
</comment>
<dbReference type="GO" id="GO:0004713">
    <property type="term" value="F:protein tyrosine kinase activity"/>
    <property type="evidence" value="ECO:0007669"/>
    <property type="project" value="TreeGrafter"/>
</dbReference>
<dbReference type="GO" id="GO:0005886">
    <property type="term" value="C:plasma membrane"/>
    <property type="evidence" value="ECO:0007669"/>
    <property type="project" value="UniProtKB-SubCell"/>
</dbReference>
<keyword evidence="6 7" id="KW-0472">Membrane</keyword>
<evidence type="ECO:0000256" key="5">
    <source>
        <dbReference type="ARBA" id="ARBA00022989"/>
    </source>
</evidence>
<reference evidence="10 11" key="1">
    <citation type="submission" date="2020-03" db="EMBL/GenBank/DDBJ databases">
        <title>Soil Listeria distribution.</title>
        <authorList>
            <person name="Liao J."/>
            <person name="Wiedmann M."/>
        </authorList>
    </citation>
    <scope>NUCLEOTIDE SEQUENCE [LARGE SCALE GENOMIC DNA]</scope>
    <source>
        <strain evidence="10 11">FSL L7-1681</strain>
    </source>
</reference>
<dbReference type="InterPro" id="IPR003856">
    <property type="entry name" value="LPS_length_determ_N"/>
</dbReference>
<dbReference type="InterPro" id="IPR032807">
    <property type="entry name" value="GNVR"/>
</dbReference>
<dbReference type="RefSeq" id="WP_185376032.1">
    <property type="nucleotide sequence ID" value="NZ_JAARPL010000002.1"/>
</dbReference>
<dbReference type="Proteomes" id="UP000591929">
    <property type="component" value="Unassembled WGS sequence"/>
</dbReference>
<proteinExistence type="inferred from homology"/>
<gene>
    <name evidence="10" type="ORF">HB847_02980</name>
</gene>
<evidence type="ECO:0000256" key="2">
    <source>
        <dbReference type="ARBA" id="ARBA00006683"/>
    </source>
</evidence>
<dbReference type="Pfam" id="PF13807">
    <property type="entry name" value="GNVR"/>
    <property type="match status" value="1"/>
</dbReference>
<protein>
    <submittedName>
        <fullName evidence="10">Capsule biosynthesis protein CapA</fullName>
    </submittedName>
</protein>
<feature type="domain" description="Polysaccharide chain length determinant N-terminal" evidence="8">
    <location>
        <begin position="5"/>
        <end position="85"/>
    </location>
</feature>
<evidence type="ECO:0000259" key="8">
    <source>
        <dbReference type="Pfam" id="PF02706"/>
    </source>
</evidence>
<feature type="transmembrane region" description="Helical" evidence="7">
    <location>
        <begin position="168"/>
        <end position="188"/>
    </location>
</feature>
<keyword evidence="4 7" id="KW-0812">Transmembrane</keyword>
<feature type="domain" description="Tyrosine-protein kinase G-rich" evidence="9">
    <location>
        <begin position="139"/>
        <end position="185"/>
    </location>
</feature>
<dbReference type="EMBL" id="JAARPL010000002">
    <property type="protein sequence ID" value="MBC1371320.1"/>
    <property type="molecule type" value="Genomic_DNA"/>
</dbReference>
<comment type="similarity">
    <text evidence="2">Belongs to the CpsC/CapA family.</text>
</comment>
<accession>A0A841Y2A9</accession>
<evidence type="ECO:0000313" key="10">
    <source>
        <dbReference type="EMBL" id="MBC1371320.1"/>
    </source>
</evidence>
<feature type="transmembrane region" description="Helical" evidence="7">
    <location>
        <begin position="12"/>
        <end position="33"/>
    </location>
</feature>
<evidence type="ECO:0000256" key="6">
    <source>
        <dbReference type="ARBA" id="ARBA00023136"/>
    </source>
</evidence>
<evidence type="ECO:0000313" key="11">
    <source>
        <dbReference type="Proteomes" id="UP000591929"/>
    </source>
</evidence>
<evidence type="ECO:0000256" key="3">
    <source>
        <dbReference type="ARBA" id="ARBA00022475"/>
    </source>
</evidence>
<dbReference type="PANTHER" id="PTHR32309:SF13">
    <property type="entry name" value="FERRIC ENTEROBACTIN TRANSPORT PROTEIN FEPE"/>
    <property type="match status" value="1"/>
</dbReference>
<dbReference type="Pfam" id="PF02706">
    <property type="entry name" value="Wzz"/>
    <property type="match status" value="1"/>
</dbReference>
<sequence length="222" mass="24631">MAILLFIKKFVWIIVLFGFLGAVASYFYSAYYIQPVYRSSTELLVNQKLDGENGRIDVQSNQQLVNTYSVVLKSNKILNQVLDKLDINTTSESLKNRIKVDNQNNSQVITISVTGSSPEESAMITQSIVEAFQREVRFIMGVTNVSVLSEANAEASLTPIKPNKTTNLILGLFIGLLLGTLLAILLSLTNVKIKGVYDIEQLTDLPILAQIPNERGDKFEKA</sequence>
<organism evidence="10 11">
    <name type="scientific">Listeria booriae</name>
    <dbReference type="NCBI Taxonomy" id="1552123"/>
    <lineage>
        <taxon>Bacteria</taxon>
        <taxon>Bacillati</taxon>
        <taxon>Bacillota</taxon>
        <taxon>Bacilli</taxon>
        <taxon>Bacillales</taxon>
        <taxon>Listeriaceae</taxon>
        <taxon>Listeria</taxon>
    </lineage>
</organism>
<keyword evidence="3" id="KW-1003">Cell membrane</keyword>
<dbReference type="InterPro" id="IPR050445">
    <property type="entry name" value="Bact_polysacc_biosynth/exp"/>
</dbReference>
<evidence type="ECO:0000256" key="1">
    <source>
        <dbReference type="ARBA" id="ARBA00004651"/>
    </source>
</evidence>
<dbReference type="PANTHER" id="PTHR32309">
    <property type="entry name" value="TYROSINE-PROTEIN KINASE"/>
    <property type="match status" value="1"/>
</dbReference>
<comment type="subcellular location">
    <subcellularLocation>
        <location evidence="1">Cell membrane</location>
        <topology evidence="1">Multi-pass membrane protein</topology>
    </subcellularLocation>
</comment>
<name>A0A841Y2A9_9LIST</name>
<evidence type="ECO:0000256" key="4">
    <source>
        <dbReference type="ARBA" id="ARBA00022692"/>
    </source>
</evidence>
<evidence type="ECO:0000259" key="9">
    <source>
        <dbReference type="Pfam" id="PF13807"/>
    </source>
</evidence>
<evidence type="ECO:0000256" key="7">
    <source>
        <dbReference type="SAM" id="Phobius"/>
    </source>
</evidence>